<dbReference type="InterPro" id="IPR036597">
    <property type="entry name" value="Fido-like_dom_sf"/>
</dbReference>
<dbReference type="GO" id="GO:0005524">
    <property type="term" value="F:ATP binding"/>
    <property type="evidence" value="ECO:0007669"/>
    <property type="project" value="UniProtKB-KW"/>
</dbReference>
<dbReference type="InterPro" id="IPR003812">
    <property type="entry name" value="Fido"/>
</dbReference>
<dbReference type="PANTHER" id="PTHR13504">
    <property type="entry name" value="FIDO DOMAIN-CONTAINING PROTEIN DDB_G0283145"/>
    <property type="match status" value="1"/>
</dbReference>
<evidence type="ECO:0000256" key="1">
    <source>
        <dbReference type="PIRSR" id="PIRSR640198-1"/>
    </source>
</evidence>
<evidence type="ECO:0000256" key="2">
    <source>
        <dbReference type="PIRSR" id="PIRSR640198-2"/>
    </source>
</evidence>
<evidence type="ECO:0000259" key="3">
    <source>
        <dbReference type="PROSITE" id="PS51459"/>
    </source>
</evidence>
<dbReference type="SUPFAM" id="SSF140931">
    <property type="entry name" value="Fic-like"/>
    <property type="match status" value="1"/>
</dbReference>
<keyword evidence="2" id="KW-0547">Nucleotide-binding</keyword>
<dbReference type="PANTHER" id="PTHR13504:SF38">
    <property type="entry name" value="FIDO DOMAIN-CONTAINING PROTEIN"/>
    <property type="match status" value="1"/>
</dbReference>
<dbReference type="InterPro" id="IPR040198">
    <property type="entry name" value="Fido_containing"/>
</dbReference>
<name>A0A1F6GN75_9PROT</name>
<evidence type="ECO:0000313" key="5">
    <source>
        <dbReference type="Proteomes" id="UP000177583"/>
    </source>
</evidence>
<evidence type="ECO:0000313" key="4">
    <source>
        <dbReference type="EMBL" id="OGG99490.1"/>
    </source>
</evidence>
<proteinExistence type="predicted"/>
<keyword evidence="2" id="KW-0067">ATP-binding</keyword>
<dbReference type="Gene3D" id="1.10.3290.10">
    <property type="entry name" value="Fido-like domain"/>
    <property type="match status" value="1"/>
</dbReference>
<comment type="caution">
    <text evidence="4">The sequence shown here is derived from an EMBL/GenBank/DDBJ whole genome shotgun (WGS) entry which is preliminary data.</text>
</comment>
<protein>
    <recommendedName>
        <fullName evidence="3">Fido domain-containing protein</fullName>
    </recommendedName>
</protein>
<sequence length="494" mass="56327">MVEQYELIKDFPTDRSKYASQELGALATVWREQKHAMEQTGEFQEFKKKLQREWAVETGIIERLYQWDRGVTEILIEQGIDSSLIAHRGGVSSKEAEHISALIRDQADVVEGLFEFVKGQVPLTEHYIRSLQAQFTKQQDFIDAQTPAGAIIKVPLLKGEYKKQPNNPRRSDGSIFPYCPPELVMDEMQRLVQYYWALEQSVAPEALAAWLHHRFTQIHPFQDGNGRVARALASLVFLKAGLFPLVIRDGDRKEYIEALEQADNGDLDPLVHLFAVRQRDSVLKALGLEQQVAQARFGEQIISAAIKVLGERAKAKEGDFGQVLNSADRLQERLLKRMKKLEKILNEGLPSVTPPDSNPFLAKVNSAGRLDIKKNHYFHGQITELAKRFGYFSNLETYKSWARLSIHTKEHFEFVVSIHGYGRRNIGIMAVSAFTAKRVDREEGGTEPVELKPACPDLFQFNYAEKMESIEQRFDDWLESVVAIALAEWNRTLS</sequence>
<feature type="active site" evidence="1">
    <location>
        <position position="219"/>
    </location>
</feature>
<organism evidence="4 5">
    <name type="scientific">Candidatus Lambdaproteobacteria bacterium RIFOXYD2_FULL_56_26</name>
    <dbReference type="NCBI Taxonomy" id="1817773"/>
    <lineage>
        <taxon>Bacteria</taxon>
        <taxon>Pseudomonadati</taxon>
        <taxon>Pseudomonadota</taxon>
        <taxon>Candidatus Lambdaproteobacteria</taxon>
    </lineage>
</organism>
<dbReference type="Proteomes" id="UP000177583">
    <property type="component" value="Unassembled WGS sequence"/>
</dbReference>
<gene>
    <name evidence="4" type="ORF">A2557_12865</name>
</gene>
<dbReference type="PROSITE" id="PS51459">
    <property type="entry name" value="FIDO"/>
    <property type="match status" value="1"/>
</dbReference>
<feature type="domain" description="Fido" evidence="3">
    <location>
        <begin position="123"/>
        <end position="276"/>
    </location>
</feature>
<dbReference type="EMBL" id="MFNF01000057">
    <property type="protein sequence ID" value="OGG99490.1"/>
    <property type="molecule type" value="Genomic_DNA"/>
</dbReference>
<reference evidence="4 5" key="1">
    <citation type="journal article" date="2016" name="Nat. Commun.">
        <title>Thousands of microbial genomes shed light on interconnected biogeochemical processes in an aquifer system.</title>
        <authorList>
            <person name="Anantharaman K."/>
            <person name="Brown C.T."/>
            <person name="Hug L.A."/>
            <person name="Sharon I."/>
            <person name="Castelle C.J."/>
            <person name="Probst A.J."/>
            <person name="Thomas B.C."/>
            <person name="Singh A."/>
            <person name="Wilkins M.J."/>
            <person name="Karaoz U."/>
            <person name="Brodie E.L."/>
            <person name="Williams K.H."/>
            <person name="Hubbard S.S."/>
            <person name="Banfield J.F."/>
        </authorList>
    </citation>
    <scope>NUCLEOTIDE SEQUENCE [LARGE SCALE GENOMIC DNA]</scope>
</reference>
<dbReference type="Pfam" id="PF02661">
    <property type="entry name" value="Fic"/>
    <property type="match status" value="1"/>
</dbReference>
<dbReference type="AlphaFoldDB" id="A0A1F6GN75"/>
<feature type="binding site" evidence="2">
    <location>
        <begin position="223"/>
        <end position="230"/>
    </location>
    <ligand>
        <name>ATP</name>
        <dbReference type="ChEBI" id="CHEBI:30616"/>
    </ligand>
</feature>
<accession>A0A1F6GN75</accession>